<keyword evidence="3" id="KW-0949">S-adenosyl-L-methionine</keyword>
<name>A0A1R3HID9_9ROSI</name>
<evidence type="ECO:0000256" key="1">
    <source>
        <dbReference type="ARBA" id="ARBA00022603"/>
    </source>
</evidence>
<dbReference type="AlphaFoldDB" id="A0A1R3HID9"/>
<evidence type="ECO:0000313" key="6">
    <source>
        <dbReference type="Proteomes" id="UP000187203"/>
    </source>
</evidence>
<dbReference type="InterPro" id="IPR016461">
    <property type="entry name" value="COMT-like"/>
</dbReference>
<dbReference type="EMBL" id="AWUE01020046">
    <property type="protein sequence ID" value="OMO70078.1"/>
    <property type="molecule type" value="Genomic_DNA"/>
</dbReference>
<dbReference type="GO" id="GO:0046983">
    <property type="term" value="F:protein dimerization activity"/>
    <property type="evidence" value="ECO:0007669"/>
    <property type="project" value="InterPro"/>
</dbReference>
<feature type="domain" description="O-methyltransferase dimerisation" evidence="4">
    <location>
        <begin position="22"/>
        <end position="116"/>
    </location>
</feature>
<dbReference type="GO" id="GO:0032259">
    <property type="term" value="P:methylation"/>
    <property type="evidence" value="ECO:0007669"/>
    <property type="project" value="UniProtKB-KW"/>
</dbReference>
<dbReference type="Pfam" id="PF08100">
    <property type="entry name" value="Dimerisation"/>
    <property type="match status" value="1"/>
</dbReference>
<keyword evidence="1" id="KW-0489">Methyltransferase</keyword>
<keyword evidence="6" id="KW-1185">Reference proteome</keyword>
<evidence type="ECO:0000256" key="3">
    <source>
        <dbReference type="ARBA" id="ARBA00022691"/>
    </source>
</evidence>
<reference evidence="6" key="1">
    <citation type="submission" date="2013-09" db="EMBL/GenBank/DDBJ databases">
        <title>Corchorus olitorius genome sequencing.</title>
        <authorList>
            <person name="Alam M."/>
            <person name="Haque M.S."/>
            <person name="Islam M.S."/>
            <person name="Emdad E.M."/>
            <person name="Islam M.M."/>
            <person name="Ahmed B."/>
            <person name="Halim A."/>
            <person name="Hossen Q.M.M."/>
            <person name="Hossain M.Z."/>
            <person name="Ahmed R."/>
            <person name="Khan M.M."/>
            <person name="Islam R."/>
            <person name="Rashid M.M."/>
            <person name="Khan S.A."/>
            <person name="Rahman M.S."/>
            <person name="Alam M."/>
            <person name="Yahiya A.S."/>
            <person name="Khan M.S."/>
            <person name="Azam M.S."/>
            <person name="Haque T."/>
            <person name="Lashkar M.Z.H."/>
            <person name="Akhand A.I."/>
            <person name="Morshed G."/>
            <person name="Roy S."/>
            <person name="Uddin K.S."/>
            <person name="Rabeya T."/>
            <person name="Hossain A.S."/>
            <person name="Chowdhury A."/>
            <person name="Snigdha A.R."/>
            <person name="Mortoza M.S."/>
            <person name="Matin S.A."/>
            <person name="Hoque S.M.E."/>
            <person name="Islam M.K."/>
            <person name="Roy D.K."/>
            <person name="Haider R."/>
            <person name="Moosa M.M."/>
            <person name="Elias S.M."/>
            <person name="Hasan A.M."/>
            <person name="Jahan S."/>
            <person name="Shafiuddin M."/>
            <person name="Mahmood N."/>
            <person name="Shommy N.S."/>
        </authorList>
    </citation>
    <scope>NUCLEOTIDE SEQUENCE [LARGE SCALE GENOMIC DNA]</scope>
    <source>
        <strain evidence="6">cv. O-4</strain>
    </source>
</reference>
<evidence type="ECO:0000313" key="5">
    <source>
        <dbReference type="EMBL" id="OMO70078.1"/>
    </source>
</evidence>
<protein>
    <recommendedName>
        <fullName evidence="4">O-methyltransferase dimerisation domain-containing protein</fullName>
    </recommendedName>
</protein>
<dbReference type="GO" id="GO:0008168">
    <property type="term" value="F:methyltransferase activity"/>
    <property type="evidence" value="ECO:0007669"/>
    <property type="project" value="UniProtKB-KW"/>
</dbReference>
<comment type="caution">
    <text evidence="5">The sequence shown here is derived from an EMBL/GenBank/DDBJ whole genome shotgun (WGS) entry which is preliminary data.</text>
</comment>
<dbReference type="InterPro" id="IPR036388">
    <property type="entry name" value="WH-like_DNA-bd_sf"/>
</dbReference>
<gene>
    <name evidence="5" type="ORF">COLO4_28780</name>
</gene>
<evidence type="ECO:0000259" key="4">
    <source>
        <dbReference type="Pfam" id="PF08100"/>
    </source>
</evidence>
<dbReference type="Gene3D" id="1.10.10.10">
    <property type="entry name" value="Winged helix-like DNA-binding domain superfamily/Winged helix DNA-binding domain"/>
    <property type="match status" value="1"/>
</dbReference>
<accession>A0A1R3HID9</accession>
<dbReference type="OrthoDB" id="1606438at2759"/>
<dbReference type="InterPro" id="IPR036390">
    <property type="entry name" value="WH_DNA-bd_sf"/>
</dbReference>
<keyword evidence="2" id="KW-0808">Transferase</keyword>
<evidence type="ECO:0000256" key="2">
    <source>
        <dbReference type="ARBA" id="ARBA00022679"/>
    </source>
</evidence>
<organism evidence="5 6">
    <name type="scientific">Corchorus olitorius</name>
    <dbReference type="NCBI Taxonomy" id="93759"/>
    <lineage>
        <taxon>Eukaryota</taxon>
        <taxon>Viridiplantae</taxon>
        <taxon>Streptophyta</taxon>
        <taxon>Embryophyta</taxon>
        <taxon>Tracheophyta</taxon>
        <taxon>Spermatophyta</taxon>
        <taxon>Magnoliopsida</taxon>
        <taxon>eudicotyledons</taxon>
        <taxon>Gunneridae</taxon>
        <taxon>Pentapetalae</taxon>
        <taxon>rosids</taxon>
        <taxon>malvids</taxon>
        <taxon>Malvales</taxon>
        <taxon>Malvaceae</taxon>
        <taxon>Grewioideae</taxon>
        <taxon>Apeibeae</taxon>
        <taxon>Corchorus</taxon>
    </lineage>
</organism>
<dbReference type="Proteomes" id="UP000187203">
    <property type="component" value="Unassembled WGS sequence"/>
</dbReference>
<sequence length="144" mass="15860">MGNTSNDCSADEQDEESFSYAMQIAQSLSLPMSMHAVSQFQVFDIIAKADPNVKLSAKEIAAQLPANKNPEASSMLDRLLRLLASHCIVGCSLVNDEEGGHPWRLYSLTSVPKYFVPNEDGVSLAPLMNLDQDKVFLASWFVHL</sequence>
<dbReference type="PANTHER" id="PTHR11746">
    <property type="entry name" value="O-METHYLTRANSFERASE"/>
    <property type="match status" value="1"/>
</dbReference>
<dbReference type="InterPro" id="IPR012967">
    <property type="entry name" value="COMT_dimerisation"/>
</dbReference>
<dbReference type="STRING" id="93759.A0A1R3HID9"/>
<dbReference type="FunFam" id="1.10.10.10:FF:000357">
    <property type="entry name" value="Caffeic acid 3-O-methyltransferase"/>
    <property type="match status" value="1"/>
</dbReference>
<dbReference type="SUPFAM" id="SSF46785">
    <property type="entry name" value="Winged helix' DNA-binding domain"/>
    <property type="match status" value="1"/>
</dbReference>
<proteinExistence type="predicted"/>